<evidence type="ECO:0000259" key="1">
    <source>
        <dbReference type="SMART" id="SM01008"/>
    </source>
</evidence>
<dbReference type="EMBL" id="BLTE01000007">
    <property type="protein sequence ID" value="GFK93925.1"/>
    <property type="molecule type" value="Genomic_DNA"/>
</dbReference>
<dbReference type="SUPFAM" id="SSF54665">
    <property type="entry name" value="CO dehydrogenase molybdoprotein N-domain-like"/>
    <property type="match status" value="1"/>
</dbReference>
<reference evidence="2 3" key="2">
    <citation type="submission" date="2020-05" db="EMBL/GenBank/DDBJ databases">
        <title>Draft genome sequence of Desulfovibrio sp. strainFSS-1.</title>
        <authorList>
            <person name="Shimoshige H."/>
            <person name="Kobayashi H."/>
            <person name="Maekawa T."/>
        </authorList>
    </citation>
    <scope>NUCLEOTIDE SEQUENCE [LARGE SCALE GENOMIC DNA]</scope>
    <source>
        <strain evidence="2 3">SIID29052-01</strain>
    </source>
</reference>
<dbReference type="SMART" id="SM01008">
    <property type="entry name" value="Ald_Xan_dh_C"/>
    <property type="match status" value="1"/>
</dbReference>
<dbReference type="RefSeq" id="WP_235956903.1">
    <property type="nucleotide sequence ID" value="NZ_BLTE01000007.1"/>
</dbReference>
<dbReference type="Gene3D" id="3.90.1170.50">
    <property type="entry name" value="Aldehyde oxidase/xanthine dehydrogenase, a/b hammerhead"/>
    <property type="match status" value="1"/>
</dbReference>
<dbReference type="InterPro" id="IPR046867">
    <property type="entry name" value="AldOxase/xan_DH_MoCoBD2"/>
</dbReference>
<dbReference type="SUPFAM" id="SSF56003">
    <property type="entry name" value="Molybdenum cofactor-binding domain"/>
    <property type="match status" value="1"/>
</dbReference>
<evidence type="ECO:0000313" key="2">
    <source>
        <dbReference type="EMBL" id="GFK93925.1"/>
    </source>
</evidence>
<dbReference type="InterPro" id="IPR037165">
    <property type="entry name" value="AldOxase/xan_DH_Mopterin-bd_sf"/>
</dbReference>
<sequence length="753" mass="79327">MTHLPDTLSKAVGAERFATDFLPPDCLWAGAKRAGVAHAGIRTVHTGEARAVPGVLAVLTGADVPGTNRQGIVHKDHPVLAVDAVRHAGDAVALVLAVDRQALAHALERIRVEFDPLPGVFDAEEALAPGAPLVHPGREGGNLLAHALVEKGDAPGAFAQCHAVAEGVFETPMQEHAFLEPPNGAARRTRNGGIEMVVSTQAPFRDRFEIGHALGLDPMKVRVRAPSLGGGFGGKDGATVQCLLALAALHGGGRWVRMCWNREETFLAGYKRHAARIRVRLGASRTGALKALECVMHFDSGPYAHLAVEIMALAMEHAGGPYAVPHTRVEGFCAYTNNPVGGAFRGFGVAQASFALERTLDLLAARLGMDPAALRLRNALRPGELNCAGVAMESPTGAAECLEAVMDHPVWKDREAWKAQAPAFKRRGVGIAASCNAMGYGRGLPDAAAAKLELTRAGTFRIYNSVPDMGQGNSLAFARMAAQALDQPPSAFEVVRPDTRLCLPAGSSSASRTTYVYGNALLKACAAMREKLQARAALFLLADEPHRLVLAPGAVTDPTGGRSVPLALIASMLQRDDRICVDQFVSPVVESPPDTGREFRLGFPHRFYSHAACVCAVEADELTGQVELARCVTAVECGRVFDAQGVERQVQGASAQGVGFALFEDLAVQEGLIRADGLDRYLIPTALDLPDLESLSVEGHEPSGPHGLKGMGEVGVHGPGPAAAQALEDAVGLDARRLPVTPEEVLAAMGGAR</sequence>
<dbReference type="Pfam" id="PF02738">
    <property type="entry name" value="MoCoBD_1"/>
    <property type="match status" value="1"/>
</dbReference>
<dbReference type="InterPro" id="IPR008274">
    <property type="entry name" value="AldOxase/xan_DH_MoCoBD1"/>
</dbReference>
<feature type="domain" description="Aldehyde oxidase/xanthine dehydrogenase a/b hammerhead" evidence="1">
    <location>
        <begin position="12"/>
        <end position="118"/>
    </location>
</feature>
<protein>
    <submittedName>
        <fullName evidence="2">Putative xanthine dehydrogenase subunit D</fullName>
        <ecNumber evidence="2">1.17.1.4</ecNumber>
    </submittedName>
</protein>
<keyword evidence="3" id="KW-1185">Reference proteome</keyword>
<dbReference type="Pfam" id="PF01315">
    <property type="entry name" value="Ald_Xan_dh_C"/>
    <property type="match status" value="1"/>
</dbReference>
<dbReference type="PANTHER" id="PTHR11908:SF157">
    <property type="entry name" value="XANTHINE DEHYDROGENASE SUBUNIT D-RELATED"/>
    <property type="match status" value="1"/>
</dbReference>
<comment type="caution">
    <text evidence="2">The sequence shown here is derived from an EMBL/GenBank/DDBJ whole genome shotgun (WGS) entry which is preliminary data.</text>
</comment>
<dbReference type="InterPro" id="IPR036856">
    <property type="entry name" value="Ald_Oxase/Xan_DH_a/b_sf"/>
</dbReference>
<dbReference type="GO" id="GO:0005506">
    <property type="term" value="F:iron ion binding"/>
    <property type="evidence" value="ECO:0007669"/>
    <property type="project" value="InterPro"/>
</dbReference>
<accession>A0A6V8M0C3</accession>
<evidence type="ECO:0000313" key="3">
    <source>
        <dbReference type="Proteomes" id="UP000494245"/>
    </source>
</evidence>
<dbReference type="Gene3D" id="3.30.365.10">
    <property type="entry name" value="Aldehyde oxidase/xanthine dehydrogenase, molybdopterin binding domain"/>
    <property type="match status" value="4"/>
</dbReference>
<dbReference type="Proteomes" id="UP000494245">
    <property type="component" value="Unassembled WGS sequence"/>
</dbReference>
<reference evidence="2 3" key="1">
    <citation type="submission" date="2020-04" db="EMBL/GenBank/DDBJ databases">
        <authorList>
            <consortium name="Desulfovibrio sp. FSS-1 genome sequencing consortium"/>
            <person name="Shimoshige H."/>
            <person name="Kobayashi H."/>
            <person name="Maekawa T."/>
        </authorList>
    </citation>
    <scope>NUCLEOTIDE SEQUENCE [LARGE SCALE GENOMIC DNA]</scope>
    <source>
        <strain evidence="2 3">SIID29052-01</strain>
    </source>
</reference>
<organism evidence="2 3">
    <name type="scientific">Fundidesulfovibrio magnetotacticus</name>
    <dbReference type="NCBI Taxonomy" id="2730080"/>
    <lineage>
        <taxon>Bacteria</taxon>
        <taxon>Pseudomonadati</taxon>
        <taxon>Thermodesulfobacteriota</taxon>
        <taxon>Desulfovibrionia</taxon>
        <taxon>Desulfovibrionales</taxon>
        <taxon>Desulfovibrionaceae</taxon>
        <taxon>Fundidesulfovibrio</taxon>
    </lineage>
</organism>
<keyword evidence="2" id="KW-0560">Oxidoreductase</keyword>
<dbReference type="InterPro" id="IPR016208">
    <property type="entry name" value="Ald_Oxase/xanthine_DH-like"/>
</dbReference>
<dbReference type="Pfam" id="PF20256">
    <property type="entry name" value="MoCoBD_2"/>
    <property type="match status" value="1"/>
</dbReference>
<name>A0A6V8M0C3_9BACT</name>
<dbReference type="GO" id="GO:0004854">
    <property type="term" value="F:xanthine dehydrogenase activity"/>
    <property type="evidence" value="ECO:0007669"/>
    <property type="project" value="UniProtKB-EC"/>
</dbReference>
<gene>
    <name evidence="2" type="primary">pucD</name>
    <name evidence="2" type="ORF">NNJEOMEG_01763</name>
</gene>
<dbReference type="InterPro" id="IPR000674">
    <property type="entry name" value="Ald_Oxase/Xan_DH_a/b"/>
</dbReference>
<proteinExistence type="predicted"/>
<dbReference type="EC" id="1.17.1.4" evidence="2"/>
<dbReference type="AlphaFoldDB" id="A0A6V8M0C3"/>
<dbReference type="PANTHER" id="PTHR11908">
    <property type="entry name" value="XANTHINE DEHYDROGENASE"/>
    <property type="match status" value="1"/>
</dbReference>